<name>A0A4Z0R1K2_9FIRM</name>
<accession>A0A4Z0R1K2</accession>
<dbReference type="SUPFAM" id="SSF56281">
    <property type="entry name" value="Metallo-hydrolase/oxidoreductase"/>
    <property type="match status" value="1"/>
</dbReference>
<dbReference type="Gene3D" id="3.60.15.10">
    <property type="entry name" value="Ribonuclease Z/Hydroxyacylglutathione hydrolase-like"/>
    <property type="match status" value="1"/>
</dbReference>
<dbReference type="InterPro" id="IPR001279">
    <property type="entry name" value="Metallo-B-lactamas"/>
</dbReference>
<dbReference type="OrthoDB" id="9761531at2"/>
<protein>
    <submittedName>
        <fullName evidence="2">MBL fold metallo-hydrolase</fullName>
    </submittedName>
</protein>
<keyword evidence="3" id="KW-1185">Reference proteome</keyword>
<evidence type="ECO:0000259" key="1">
    <source>
        <dbReference type="SMART" id="SM00849"/>
    </source>
</evidence>
<feature type="domain" description="Metallo-beta-lactamase" evidence="1">
    <location>
        <begin position="22"/>
        <end position="201"/>
    </location>
</feature>
<dbReference type="Proteomes" id="UP000298460">
    <property type="component" value="Unassembled WGS sequence"/>
</dbReference>
<dbReference type="PANTHER" id="PTHR42951:SF4">
    <property type="entry name" value="ACYL-COENZYME A THIOESTERASE MBLAC2"/>
    <property type="match status" value="1"/>
</dbReference>
<gene>
    <name evidence="2" type="ORF">E4K67_20965</name>
</gene>
<dbReference type="InterPro" id="IPR036866">
    <property type="entry name" value="RibonucZ/Hydroxyglut_hydro"/>
</dbReference>
<organism evidence="2 3">
    <name type="scientific">Desulfosporosinus fructosivorans</name>
    <dbReference type="NCBI Taxonomy" id="2018669"/>
    <lineage>
        <taxon>Bacteria</taxon>
        <taxon>Bacillati</taxon>
        <taxon>Bacillota</taxon>
        <taxon>Clostridia</taxon>
        <taxon>Eubacteriales</taxon>
        <taxon>Desulfitobacteriaceae</taxon>
        <taxon>Desulfosporosinus</taxon>
    </lineage>
</organism>
<keyword evidence="2" id="KW-0378">Hydrolase</keyword>
<reference evidence="2 3" key="1">
    <citation type="submission" date="2019-03" db="EMBL/GenBank/DDBJ databases">
        <title>Draft Genome Sequence of Desulfosporosinus fructosivorans Strain 63.6F, Isolated from Marine Sediment in the Baltic Sea.</title>
        <authorList>
            <person name="Hausmann B."/>
            <person name="Vandieken V."/>
            <person name="Pjevac P."/>
            <person name="Schreck K."/>
            <person name="Herbold C.W."/>
            <person name="Loy A."/>
        </authorList>
    </citation>
    <scope>NUCLEOTIDE SEQUENCE [LARGE SCALE GENOMIC DNA]</scope>
    <source>
        <strain evidence="2 3">63.6F</strain>
    </source>
</reference>
<dbReference type="AlphaFoldDB" id="A0A4Z0R1K2"/>
<dbReference type="SMART" id="SM00849">
    <property type="entry name" value="Lactamase_B"/>
    <property type="match status" value="1"/>
</dbReference>
<dbReference type="Pfam" id="PF00753">
    <property type="entry name" value="Lactamase_B"/>
    <property type="match status" value="1"/>
</dbReference>
<evidence type="ECO:0000313" key="3">
    <source>
        <dbReference type="Proteomes" id="UP000298460"/>
    </source>
</evidence>
<dbReference type="GO" id="GO:0016787">
    <property type="term" value="F:hydrolase activity"/>
    <property type="evidence" value="ECO:0007669"/>
    <property type="project" value="UniProtKB-KW"/>
</dbReference>
<dbReference type="PANTHER" id="PTHR42951">
    <property type="entry name" value="METALLO-BETA-LACTAMASE DOMAIN-CONTAINING"/>
    <property type="match status" value="1"/>
</dbReference>
<dbReference type="RefSeq" id="WP_135550277.1">
    <property type="nucleotide sequence ID" value="NZ_SPQQ01000008.1"/>
</dbReference>
<comment type="caution">
    <text evidence="2">The sequence shown here is derived from an EMBL/GenBank/DDBJ whole genome shotgun (WGS) entry which is preliminary data.</text>
</comment>
<evidence type="ECO:0000313" key="2">
    <source>
        <dbReference type="EMBL" id="TGE36399.1"/>
    </source>
</evidence>
<sequence>MFTKLLPNFYFVSGEQNGQFPYSNGLMLETGLRVLVDTGFGISRREAIKAAGKVDVIINTHFHIDHAYGNQFFPEAQIWAHALDAPPLRSQEQFRAFTGFSGGREFPDFPGGLPAQVVDRELEDEEVLDFGEIVLKVIHTPGHTPGHISLFEPKAGILFSGDIDLSPFGPWYGNIRSDLEELRCSIKRLIALNPKVILTGHSDIISDNIQGRLRKYAEKLDLRDEKILHHLRASKTLEELVDMKIIYHRFPEPQKLYRFFEKTMLEKHLHSLLGQRKVVVQNQKFMAYA</sequence>
<dbReference type="InterPro" id="IPR050855">
    <property type="entry name" value="NDM-1-like"/>
</dbReference>
<proteinExistence type="predicted"/>
<dbReference type="EMBL" id="SPQQ01000008">
    <property type="protein sequence ID" value="TGE36399.1"/>
    <property type="molecule type" value="Genomic_DNA"/>
</dbReference>